<organism evidence="1 2">
    <name type="scientific">Antarcticirhabdus aurantiaca</name>
    <dbReference type="NCBI Taxonomy" id="2606717"/>
    <lineage>
        <taxon>Bacteria</taxon>
        <taxon>Pseudomonadati</taxon>
        <taxon>Pseudomonadota</taxon>
        <taxon>Alphaproteobacteria</taxon>
        <taxon>Hyphomicrobiales</taxon>
        <taxon>Aurantimonadaceae</taxon>
        <taxon>Antarcticirhabdus</taxon>
    </lineage>
</organism>
<protein>
    <submittedName>
        <fullName evidence="1">Uncharacterized protein</fullName>
    </submittedName>
</protein>
<accession>A0ACD4NW10</accession>
<dbReference type="EMBL" id="CP113520">
    <property type="protein sequence ID" value="WAJ31210.1"/>
    <property type="molecule type" value="Genomic_DNA"/>
</dbReference>
<evidence type="ECO:0000313" key="1">
    <source>
        <dbReference type="EMBL" id="WAJ31210.1"/>
    </source>
</evidence>
<gene>
    <name evidence="1" type="ORF">OXU80_13830</name>
</gene>
<dbReference type="Proteomes" id="UP001163223">
    <property type="component" value="Chromosome"/>
</dbReference>
<keyword evidence="2" id="KW-1185">Reference proteome</keyword>
<reference evidence="1" key="1">
    <citation type="submission" date="2022-11" db="EMBL/GenBank/DDBJ databases">
        <title>beta-Carotene-producing bacterium, Jeongeuplla avenae sp. nov., alleviates the salt stress of Arabidopsis seedlings.</title>
        <authorList>
            <person name="Jiang L."/>
            <person name="Lee J."/>
        </authorList>
    </citation>
    <scope>NUCLEOTIDE SEQUENCE</scope>
    <source>
        <strain evidence="1">DY_R2A_6</strain>
    </source>
</reference>
<evidence type="ECO:0000313" key="2">
    <source>
        <dbReference type="Proteomes" id="UP001163223"/>
    </source>
</evidence>
<name>A0ACD4NW10_9HYPH</name>
<sequence>MGCPTTARRRPDHVQTIGFGELLDTYWIEDRTLFALFEADELVTLGFDLYHCDDPERCQHGVEYRLDVSVPRGHIQILDGSVERFRTEFCADILTAEIQQGDLHLLADCTFYPSRTNDIVGIVLSSGVARIEEHAPVPVTLPTAT</sequence>
<proteinExistence type="predicted"/>